<comment type="similarity">
    <text evidence="1">Belongs to the CdaR family.</text>
</comment>
<gene>
    <name evidence="5" type="ORF">DWV67_07335</name>
</gene>
<comment type="caution">
    <text evidence="5">The sequence shown here is derived from an EMBL/GenBank/DDBJ whole genome shotgun (WGS) entry which is preliminary data.</text>
</comment>
<dbReference type="PANTHER" id="PTHR33744">
    <property type="entry name" value="CARBOHYDRATE DIACID REGULATOR"/>
    <property type="match status" value="1"/>
</dbReference>
<sequence>MGFTVQDMLDMKLFQKANLLWGKGGIDQEIRGVTIIESPDIVRFISGGEVLLTGLNAFQNCSPEEFRSYIAELAKKKVSALVIKRGRTVDFMEEKMAVIQEYAQKTETPVIEIPFEMPFREILNTIMEHIFSEEVIRLKYFKTTHDNFTALSLSFHSMENGVQRIVDILSKLIGNPVALFDQNLECQATTDTRIREFEIQLDAKEYSLDFYSNYKYRRQEITLEEKPEEKIGQYLVRLNVMYNARMYLVVTETEHPVNGMDFIAVENAVTALKQELFRQSSLADLEKKFQSDIMNNILNGKVHSIQELRRDSSLLGISVDASYRIIAFNLGYGSNQVDLNDTVKYTNILNNAIAIEFPNVKIQNDMDRVIVIQEVDPARKQEEYRHELKEIVMKIQKRVASTKKDLKVRAGVGRMVEGIEHIPSSFKEATDSLMFIDILGDENEDSQSKIMIFSDMGIFKLLCQLSDEKEMMEYVPESLQKLYHYKKQQRQDLILTLKTYLEHNQNLTKTAQDLYIHYKTAAYRIERISQITGIDFDNPNEVLSVRIGLVVCKMMENLKK</sequence>
<dbReference type="InterPro" id="IPR041522">
    <property type="entry name" value="CdaR_GGDEF"/>
</dbReference>
<dbReference type="PANTHER" id="PTHR33744:SF1">
    <property type="entry name" value="DNA-BINDING TRANSCRIPTIONAL ACTIVATOR ADER"/>
    <property type="match status" value="1"/>
</dbReference>
<dbReference type="InterPro" id="IPR012914">
    <property type="entry name" value="PucR_dom"/>
</dbReference>
<feature type="domain" description="CdaR GGDEF-like" evidence="4">
    <location>
        <begin position="306"/>
        <end position="433"/>
    </location>
</feature>
<dbReference type="InterPro" id="IPR042070">
    <property type="entry name" value="PucR_C-HTH_sf"/>
</dbReference>
<name>A0A395XQ91_9FIRM</name>
<dbReference type="Proteomes" id="UP000266376">
    <property type="component" value="Unassembled WGS sequence"/>
</dbReference>
<dbReference type="InterPro" id="IPR051448">
    <property type="entry name" value="CdaR-like_regulators"/>
</dbReference>
<feature type="domain" description="Purine catabolism PurC-like" evidence="2">
    <location>
        <begin position="7"/>
        <end position="130"/>
    </location>
</feature>
<dbReference type="Pfam" id="PF13556">
    <property type="entry name" value="HTH_30"/>
    <property type="match status" value="1"/>
</dbReference>
<dbReference type="EMBL" id="QSAJ01000014">
    <property type="protein sequence ID" value="RGW53892.1"/>
    <property type="molecule type" value="Genomic_DNA"/>
</dbReference>
<evidence type="ECO:0000256" key="1">
    <source>
        <dbReference type="ARBA" id="ARBA00006754"/>
    </source>
</evidence>
<evidence type="ECO:0000259" key="4">
    <source>
        <dbReference type="Pfam" id="PF17853"/>
    </source>
</evidence>
<evidence type="ECO:0000313" key="6">
    <source>
        <dbReference type="Proteomes" id="UP000266376"/>
    </source>
</evidence>
<evidence type="ECO:0000313" key="5">
    <source>
        <dbReference type="EMBL" id="RGW53892.1"/>
    </source>
</evidence>
<evidence type="ECO:0000259" key="2">
    <source>
        <dbReference type="Pfam" id="PF07905"/>
    </source>
</evidence>
<protein>
    <submittedName>
        <fullName evidence="5">PucR family transcriptional regulator</fullName>
    </submittedName>
</protein>
<feature type="domain" description="PucR C-terminal helix-turn-helix" evidence="3">
    <location>
        <begin position="493"/>
        <end position="549"/>
    </location>
</feature>
<evidence type="ECO:0000259" key="3">
    <source>
        <dbReference type="Pfam" id="PF13556"/>
    </source>
</evidence>
<dbReference type="Gene3D" id="1.10.10.2840">
    <property type="entry name" value="PucR C-terminal helix-turn-helix domain"/>
    <property type="match status" value="1"/>
</dbReference>
<dbReference type="InterPro" id="IPR025736">
    <property type="entry name" value="PucR_C-HTH_dom"/>
</dbReference>
<dbReference type="Pfam" id="PF17853">
    <property type="entry name" value="GGDEF_2"/>
    <property type="match status" value="1"/>
</dbReference>
<reference evidence="5 6" key="1">
    <citation type="submission" date="2018-08" db="EMBL/GenBank/DDBJ databases">
        <title>A genome reference for cultivated species of the human gut microbiota.</title>
        <authorList>
            <person name="Zou Y."/>
            <person name="Xue W."/>
            <person name="Luo G."/>
        </authorList>
    </citation>
    <scope>NUCLEOTIDE SEQUENCE [LARGE SCALE GENOMIC DNA]</scope>
    <source>
        <strain evidence="5 6">AF12-11</strain>
    </source>
</reference>
<proteinExistence type="inferred from homology"/>
<accession>A0A395XQ91</accession>
<organism evidence="5 6">
    <name type="scientific">Dorea formicigenerans</name>
    <dbReference type="NCBI Taxonomy" id="39486"/>
    <lineage>
        <taxon>Bacteria</taxon>
        <taxon>Bacillati</taxon>
        <taxon>Bacillota</taxon>
        <taxon>Clostridia</taxon>
        <taxon>Lachnospirales</taxon>
        <taxon>Lachnospiraceae</taxon>
        <taxon>Dorea</taxon>
    </lineage>
</organism>
<dbReference type="Pfam" id="PF07905">
    <property type="entry name" value="PucR"/>
    <property type="match status" value="1"/>
</dbReference>
<dbReference type="AlphaFoldDB" id="A0A395XQ91"/>